<dbReference type="AlphaFoldDB" id="A0A6I4IZW2"/>
<comment type="caution">
    <text evidence="1">The sequence shown here is derived from an EMBL/GenBank/DDBJ whole genome shotgun (WGS) entry which is preliminary data.</text>
</comment>
<evidence type="ECO:0000313" key="2">
    <source>
        <dbReference type="Proteomes" id="UP000441389"/>
    </source>
</evidence>
<reference evidence="1 2" key="1">
    <citation type="submission" date="2019-12" db="EMBL/GenBank/DDBJ databases">
        <authorList>
            <person name="Huq M.A."/>
        </authorList>
    </citation>
    <scope>NUCLEOTIDE SEQUENCE [LARGE SCALE GENOMIC DNA]</scope>
    <source>
        <strain evidence="1 2">MAH-20</strain>
    </source>
</reference>
<dbReference type="EMBL" id="WQMS01000007">
    <property type="protein sequence ID" value="MVO77715.1"/>
    <property type="molecule type" value="Genomic_DNA"/>
</dbReference>
<protein>
    <submittedName>
        <fullName evidence="1">Uncharacterized protein</fullName>
    </submittedName>
</protein>
<evidence type="ECO:0000313" key="1">
    <source>
        <dbReference type="EMBL" id="MVO77715.1"/>
    </source>
</evidence>
<sequence length="84" mass="9685">MTHQLDEGDEWQTQLYEAAYRFSVSLRELNDTNPWPENPVLGQAINTLATELWDRRFGLTEIRTALAEAATDLPRYAAGEEYRP</sequence>
<organism evidence="1 2">
    <name type="scientific">Sphingomonas horti</name>
    <dbReference type="NCBI Taxonomy" id="2682842"/>
    <lineage>
        <taxon>Bacteria</taxon>
        <taxon>Pseudomonadati</taxon>
        <taxon>Pseudomonadota</taxon>
        <taxon>Alphaproteobacteria</taxon>
        <taxon>Sphingomonadales</taxon>
        <taxon>Sphingomonadaceae</taxon>
        <taxon>Sphingomonas</taxon>
    </lineage>
</organism>
<dbReference type="Proteomes" id="UP000441389">
    <property type="component" value="Unassembled WGS sequence"/>
</dbReference>
<keyword evidence="2" id="KW-1185">Reference proteome</keyword>
<proteinExistence type="predicted"/>
<name>A0A6I4IZW2_9SPHN</name>
<accession>A0A6I4IZW2</accession>
<dbReference type="RefSeq" id="WP_157026672.1">
    <property type="nucleotide sequence ID" value="NZ_WQMS01000007.1"/>
</dbReference>
<gene>
    <name evidence="1" type="ORF">GON01_07185</name>
</gene>